<dbReference type="PANTHER" id="PTHR10827:SF95">
    <property type="entry name" value="LD34388P"/>
    <property type="match status" value="1"/>
</dbReference>
<sequence>MKNLEVFSTLLASAAARTHIKKSIIDNRIKFDRDVLFHGDAEFWEDYDDWDPYTDLDEDEIHDIMRRIAAHMDANKDGYIDQGRVELFFIDIFFSLNYEAYLCLTRKTEELTIWTLFSMHNINAKWAHEEWDDIDKHGNNMGMSWQDVCNEEYGFQFEQSVDQYGPREVDEFDPDNEEYYEFNRRYNRNRAKFEAADQNTNGFLNRDEWLHYNNPFKVQEVKDKMLEKVMEKIDTDRDGAISLQEYLNDWKIRPSDADDDALEFDVDEFKEDLDRNGDEILEGDELIYWLDADLAADANDEALHLMETCDEDGDERLTAEEIVNHYDFFIDHEVMEHGETLRDFYYHDEFRK</sequence>
<reference evidence="4 5" key="1">
    <citation type="submission" date="2021-04" db="EMBL/GenBank/DDBJ databases">
        <authorList>
            <person name="Bliznina A."/>
        </authorList>
    </citation>
    <scope>NUCLEOTIDE SEQUENCE [LARGE SCALE GENOMIC DNA]</scope>
</reference>
<dbReference type="EMBL" id="OU015568">
    <property type="protein sequence ID" value="CAG5082713.1"/>
    <property type="molecule type" value="Genomic_DNA"/>
</dbReference>
<accession>A0ABN7RV49</accession>
<keyword evidence="2" id="KW-0106">Calcium</keyword>
<dbReference type="Pfam" id="PF13499">
    <property type="entry name" value="EF-hand_7"/>
    <property type="match status" value="1"/>
</dbReference>
<dbReference type="SUPFAM" id="SSF47473">
    <property type="entry name" value="EF-hand"/>
    <property type="match status" value="1"/>
</dbReference>
<dbReference type="Gene3D" id="1.10.238.10">
    <property type="entry name" value="EF-hand"/>
    <property type="match status" value="2"/>
</dbReference>
<protein>
    <submittedName>
        <fullName evidence="4">Oidioi.mRNA.OKI2018_I69.PAR.g10189.t1.cds</fullName>
    </submittedName>
</protein>
<feature type="domain" description="EF-hand" evidence="3">
    <location>
        <begin position="221"/>
        <end position="256"/>
    </location>
</feature>
<dbReference type="PANTHER" id="PTHR10827">
    <property type="entry name" value="RETICULOCALBIN"/>
    <property type="match status" value="1"/>
</dbReference>
<evidence type="ECO:0000313" key="5">
    <source>
        <dbReference type="Proteomes" id="UP001158576"/>
    </source>
</evidence>
<dbReference type="InterPro" id="IPR011992">
    <property type="entry name" value="EF-hand-dom_pair"/>
</dbReference>
<dbReference type="InterPro" id="IPR018247">
    <property type="entry name" value="EF_Hand_1_Ca_BS"/>
</dbReference>
<evidence type="ECO:0000256" key="1">
    <source>
        <dbReference type="ARBA" id="ARBA00006431"/>
    </source>
</evidence>
<comment type="similarity">
    <text evidence="1">Belongs to the CREC family.</text>
</comment>
<evidence type="ECO:0000313" key="4">
    <source>
        <dbReference type="EMBL" id="CAG5082713.1"/>
    </source>
</evidence>
<proteinExistence type="inferred from homology"/>
<dbReference type="Proteomes" id="UP001158576">
    <property type="component" value="Chromosome PAR"/>
</dbReference>
<dbReference type="InterPro" id="IPR002048">
    <property type="entry name" value="EF_hand_dom"/>
</dbReference>
<gene>
    <name evidence="4" type="ORF">OKIOD_LOCUS1747</name>
</gene>
<dbReference type="PROSITE" id="PS50222">
    <property type="entry name" value="EF_HAND_2"/>
    <property type="match status" value="1"/>
</dbReference>
<evidence type="ECO:0000256" key="2">
    <source>
        <dbReference type="ARBA" id="ARBA00022837"/>
    </source>
</evidence>
<organism evidence="4 5">
    <name type="scientific">Oikopleura dioica</name>
    <name type="common">Tunicate</name>
    <dbReference type="NCBI Taxonomy" id="34765"/>
    <lineage>
        <taxon>Eukaryota</taxon>
        <taxon>Metazoa</taxon>
        <taxon>Chordata</taxon>
        <taxon>Tunicata</taxon>
        <taxon>Appendicularia</taxon>
        <taxon>Copelata</taxon>
        <taxon>Oikopleuridae</taxon>
        <taxon>Oikopleura</taxon>
    </lineage>
</organism>
<keyword evidence="5" id="KW-1185">Reference proteome</keyword>
<dbReference type="SMART" id="SM00054">
    <property type="entry name" value="EFh"/>
    <property type="match status" value="4"/>
</dbReference>
<evidence type="ECO:0000259" key="3">
    <source>
        <dbReference type="PROSITE" id="PS50222"/>
    </source>
</evidence>
<name>A0ABN7RV49_OIKDI</name>
<dbReference type="PROSITE" id="PS00018">
    <property type="entry name" value="EF_HAND_1"/>
    <property type="match status" value="2"/>
</dbReference>